<evidence type="ECO:0000313" key="3">
    <source>
        <dbReference type="EMBL" id="QHT71170.1"/>
    </source>
</evidence>
<sequence length="353" mass="41735">MKTFPVINDPVYLQQDSYNRFETMMLSYLLDKRDLPFVYLTIKITLVLIPLAAVLYMPLANWIWWIVALVYFGLNNLYFKGPLGLMLHCTCHRKLFNRKLNWANYYLPWFIGPFFGQTPETYFSHHIGMHHPENNLPADKSSTMFYQRDSFRSFLAYFSNFFFRGIVELTSYFYKKNRTKLLRNTVLGESLFFLMCIALSILNWQATLVVFILPFLISRFIMMLGNWTQHAFVDASDPGNPFKNSITCINTPYNKKCWNDGYHTSHHIKPNMHWTEHPNFFLKNKKEYADNQAIVFDGMGFLEVFFYLMRGRYDVLEKNFVNISGDPQRTPQQVISLLKERTRRIPKLSPVTG</sequence>
<accession>A0A6C0GV00</accession>
<reference evidence="3 4" key="1">
    <citation type="submission" date="2020-01" db="EMBL/GenBank/DDBJ databases">
        <authorList>
            <person name="Kim M.K."/>
        </authorList>
    </citation>
    <scope>NUCLEOTIDE SEQUENCE [LARGE SCALE GENOMIC DNA]</scope>
    <source>
        <strain evidence="3 4">172606-1</strain>
    </source>
</reference>
<proteinExistence type="predicted"/>
<name>A0A6C0GV00_9BACT</name>
<evidence type="ECO:0000256" key="1">
    <source>
        <dbReference type="SAM" id="Phobius"/>
    </source>
</evidence>
<feature type="transmembrane region" description="Helical" evidence="1">
    <location>
        <begin position="62"/>
        <end position="79"/>
    </location>
</feature>
<keyword evidence="1" id="KW-0812">Transmembrane</keyword>
<organism evidence="3 4">
    <name type="scientific">Rhodocytophaga rosea</name>
    <dbReference type="NCBI Taxonomy" id="2704465"/>
    <lineage>
        <taxon>Bacteria</taxon>
        <taxon>Pseudomonadati</taxon>
        <taxon>Bacteroidota</taxon>
        <taxon>Cytophagia</taxon>
        <taxon>Cytophagales</taxon>
        <taxon>Rhodocytophagaceae</taxon>
        <taxon>Rhodocytophaga</taxon>
    </lineage>
</organism>
<protein>
    <submittedName>
        <fullName evidence="3">Fatty acid desaturase</fullName>
    </submittedName>
</protein>
<feature type="domain" description="Fatty acid desaturase" evidence="2">
    <location>
        <begin position="84"/>
        <end position="292"/>
    </location>
</feature>
<keyword evidence="4" id="KW-1185">Reference proteome</keyword>
<dbReference type="RefSeq" id="WP_162447112.1">
    <property type="nucleotide sequence ID" value="NZ_CP048222.1"/>
</dbReference>
<dbReference type="Proteomes" id="UP000480178">
    <property type="component" value="Chromosome"/>
</dbReference>
<evidence type="ECO:0000259" key="2">
    <source>
        <dbReference type="Pfam" id="PF00487"/>
    </source>
</evidence>
<dbReference type="PANTHER" id="PTHR36459">
    <property type="entry name" value="ORF"/>
    <property type="match status" value="1"/>
</dbReference>
<dbReference type="Pfam" id="PF00487">
    <property type="entry name" value="FA_desaturase"/>
    <property type="match status" value="1"/>
</dbReference>
<gene>
    <name evidence="3" type="ORF">GXP67_33215</name>
</gene>
<dbReference type="GO" id="GO:0006629">
    <property type="term" value="P:lipid metabolic process"/>
    <property type="evidence" value="ECO:0007669"/>
    <property type="project" value="InterPro"/>
</dbReference>
<dbReference type="AlphaFoldDB" id="A0A6C0GV00"/>
<feature type="transmembrane region" description="Helical" evidence="1">
    <location>
        <begin position="154"/>
        <end position="172"/>
    </location>
</feature>
<keyword evidence="1" id="KW-0472">Membrane</keyword>
<keyword evidence="1" id="KW-1133">Transmembrane helix</keyword>
<dbReference type="KEGG" id="rhoz:GXP67_33215"/>
<evidence type="ECO:0000313" key="4">
    <source>
        <dbReference type="Proteomes" id="UP000480178"/>
    </source>
</evidence>
<feature type="transmembrane region" description="Helical" evidence="1">
    <location>
        <begin position="192"/>
        <end position="217"/>
    </location>
</feature>
<dbReference type="EMBL" id="CP048222">
    <property type="protein sequence ID" value="QHT71170.1"/>
    <property type="molecule type" value="Genomic_DNA"/>
</dbReference>
<feature type="transmembrane region" description="Helical" evidence="1">
    <location>
        <begin position="37"/>
        <end position="56"/>
    </location>
</feature>
<dbReference type="PANTHER" id="PTHR36459:SF1">
    <property type="entry name" value="FATTY ACID DESATURASE DOMAIN-CONTAINING PROTEIN-RELATED"/>
    <property type="match status" value="1"/>
</dbReference>
<dbReference type="InterPro" id="IPR005804">
    <property type="entry name" value="FA_desaturase_dom"/>
</dbReference>